<dbReference type="CDD" id="cd03215">
    <property type="entry name" value="ABC_Carb_Monos_II"/>
    <property type="match status" value="1"/>
</dbReference>
<dbReference type="InterPro" id="IPR017871">
    <property type="entry name" value="ABC_transporter-like_CS"/>
</dbReference>
<evidence type="ECO:0000256" key="4">
    <source>
        <dbReference type="ARBA" id="ARBA00022597"/>
    </source>
</evidence>
<evidence type="ECO:0000256" key="8">
    <source>
        <dbReference type="ARBA" id="ARBA00022967"/>
    </source>
</evidence>
<evidence type="ECO:0000259" key="10">
    <source>
        <dbReference type="PROSITE" id="PS50893"/>
    </source>
</evidence>
<evidence type="ECO:0000313" key="12">
    <source>
        <dbReference type="Proteomes" id="UP000563151"/>
    </source>
</evidence>
<sequence>MDLLVEMKNITKKFSGITALNNMNFQLAPGEVHVLLGENGAGKSTLMKILSGVYEPTEGTIILGTKEYSNLTPKDSKENGISIIYQELSVIDDLSIEENIFVGNLPEKKIFGIPIVDYKNIREKTKELLRRVGLNRDPATLVEELSISEKQQVEIAKALAQNAKILIMDEPTSSLTIEETNNLFNIIKSLKKEKVGIVYISHKLKEIVEIGDKVTILKDGNYVGTRNAKNVTEEELVTMMVGRELKSKYLNTDKSYQGTSEVVFEVNNLTRKDNKVKDVSFKLYKGEILGFAGLIGAGRSELMNAIFRAEPISCGDMYLFGKKLNISEPYDAIKAGIGLITENRRETGFFKNFSIKENISIVPFLKTSKAKGIWGLINMEREKKYSLEQKEYLNIKCSSVEQNITELSGGNQQKVIIGKWLAADSNLIIFDEPTKGIDVGAKSEIYSIMRNLSENGKGILMVSSELPELLSVCDRIAVFKDGKIKTIFTSEEATEEKILLAATSEN</sequence>
<keyword evidence="4" id="KW-0762">Sugar transport</keyword>
<keyword evidence="5" id="KW-0677">Repeat</keyword>
<name>A0A923EB67_CLOTT</name>
<dbReference type="GO" id="GO:0005886">
    <property type="term" value="C:plasma membrane"/>
    <property type="evidence" value="ECO:0007669"/>
    <property type="project" value="UniProtKB-SubCell"/>
</dbReference>
<keyword evidence="3" id="KW-1003">Cell membrane</keyword>
<gene>
    <name evidence="11" type="ORF">HGG79_19185</name>
</gene>
<dbReference type="PANTHER" id="PTHR43790">
    <property type="entry name" value="CARBOHYDRATE TRANSPORT ATP-BINDING PROTEIN MG119-RELATED"/>
    <property type="match status" value="1"/>
</dbReference>
<dbReference type="SMART" id="SM00382">
    <property type="entry name" value="AAA"/>
    <property type="match status" value="2"/>
</dbReference>
<proteinExistence type="predicted"/>
<keyword evidence="2" id="KW-0813">Transport</keyword>
<protein>
    <submittedName>
        <fullName evidence="11">ATP-binding cassette domain-containing protein</fullName>
    </submittedName>
</protein>
<dbReference type="EMBL" id="JAAZWO010000038">
    <property type="protein sequence ID" value="MBC2399868.1"/>
    <property type="molecule type" value="Genomic_DNA"/>
</dbReference>
<evidence type="ECO:0000256" key="9">
    <source>
        <dbReference type="ARBA" id="ARBA00023136"/>
    </source>
</evidence>
<dbReference type="Gene3D" id="3.40.50.300">
    <property type="entry name" value="P-loop containing nucleotide triphosphate hydrolases"/>
    <property type="match status" value="2"/>
</dbReference>
<feature type="domain" description="ABC transporter" evidence="10">
    <location>
        <begin position="5"/>
        <end position="244"/>
    </location>
</feature>
<dbReference type="RefSeq" id="WP_035150569.1">
    <property type="nucleotide sequence ID" value="NZ_JAAZWO010000038.1"/>
</dbReference>
<dbReference type="Proteomes" id="UP000563151">
    <property type="component" value="Unassembled WGS sequence"/>
</dbReference>
<comment type="subcellular location">
    <subcellularLocation>
        <location evidence="1">Cell membrane</location>
        <topology evidence="1">Peripheral membrane protein</topology>
    </subcellularLocation>
</comment>
<dbReference type="GO" id="GO:0005524">
    <property type="term" value="F:ATP binding"/>
    <property type="evidence" value="ECO:0007669"/>
    <property type="project" value="UniProtKB-KW"/>
</dbReference>
<evidence type="ECO:0000256" key="7">
    <source>
        <dbReference type="ARBA" id="ARBA00022840"/>
    </source>
</evidence>
<reference evidence="11 12" key="1">
    <citation type="submission" date="2020-04" db="EMBL/GenBank/DDBJ databases">
        <title>Genomic insights into acetone-butanol-ethanol (ABE) fermentation by sequencing solventogenic clostridia strains.</title>
        <authorList>
            <person name="Brown S."/>
        </authorList>
    </citation>
    <scope>NUCLEOTIDE SEQUENCE [LARGE SCALE GENOMIC DNA]</scope>
    <source>
        <strain evidence="11 12">DJ011</strain>
    </source>
</reference>
<organism evidence="11 12">
    <name type="scientific">Clostridium tetanomorphum</name>
    <dbReference type="NCBI Taxonomy" id="1553"/>
    <lineage>
        <taxon>Bacteria</taxon>
        <taxon>Bacillati</taxon>
        <taxon>Bacillota</taxon>
        <taxon>Clostridia</taxon>
        <taxon>Eubacteriales</taxon>
        <taxon>Clostridiaceae</taxon>
        <taxon>Clostridium</taxon>
    </lineage>
</organism>
<dbReference type="InterPro" id="IPR050107">
    <property type="entry name" value="ABC_carbohydrate_import_ATPase"/>
</dbReference>
<evidence type="ECO:0000256" key="3">
    <source>
        <dbReference type="ARBA" id="ARBA00022475"/>
    </source>
</evidence>
<evidence type="ECO:0000256" key="5">
    <source>
        <dbReference type="ARBA" id="ARBA00022737"/>
    </source>
</evidence>
<dbReference type="InterPro" id="IPR003593">
    <property type="entry name" value="AAA+_ATPase"/>
</dbReference>
<dbReference type="PANTHER" id="PTHR43790:SF3">
    <property type="entry name" value="D-ALLOSE IMPORT ATP-BINDING PROTEIN ALSA-RELATED"/>
    <property type="match status" value="1"/>
</dbReference>
<keyword evidence="9" id="KW-0472">Membrane</keyword>
<feature type="domain" description="ABC transporter" evidence="10">
    <location>
        <begin position="257"/>
        <end position="506"/>
    </location>
</feature>
<keyword evidence="12" id="KW-1185">Reference proteome</keyword>
<keyword evidence="6" id="KW-0547">Nucleotide-binding</keyword>
<evidence type="ECO:0000256" key="2">
    <source>
        <dbReference type="ARBA" id="ARBA00022448"/>
    </source>
</evidence>
<comment type="caution">
    <text evidence="11">The sequence shown here is derived from an EMBL/GenBank/DDBJ whole genome shotgun (WGS) entry which is preliminary data.</text>
</comment>
<accession>A0A923EB67</accession>
<dbReference type="InterPro" id="IPR003439">
    <property type="entry name" value="ABC_transporter-like_ATP-bd"/>
</dbReference>
<evidence type="ECO:0000256" key="6">
    <source>
        <dbReference type="ARBA" id="ARBA00022741"/>
    </source>
</evidence>
<evidence type="ECO:0000313" key="11">
    <source>
        <dbReference type="EMBL" id="MBC2399868.1"/>
    </source>
</evidence>
<dbReference type="AlphaFoldDB" id="A0A923EB67"/>
<dbReference type="Pfam" id="PF00005">
    <property type="entry name" value="ABC_tran"/>
    <property type="match status" value="2"/>
</dbReference>
<dbReference type="GO" id="GO:0016887">
    <property type="term" value="F:ATP hydrolysis activity"/>
    <property type="evidence" value="ECO:0007669"/>
    <property type="project" value="InterPro"/>
</dbReference>
<dbReference type="FunFam" id="3.40.50.300:FF:000127">
    <property type="entry name" value="Ribose import ATP-binding protein RbsA"/>
    <property type="match status" value="1"/>
</dbReference>
<dbReference type="CDD" id="cd03216">
    <property type="entry name" value="ABC_Carb_Monos_I"/>
    <property type="match status" value="1"/>
</dbReference>
<dbReference type="PROSITE" id="PS50893">
    <property type="entry name" value="ABC_TRANSPORTER_2"/>
    <property type="match status" value="2"/>
</dbReference>
<keyword evidence="7 11" id="KW-0067">ATP-binding</keyword>
<dbReference type="InterPro" id="IPR027417">
    <property type="entry name" value="P-loop_NTPase"/>
</dbReference>
<keyword evidence="8" id="KW-1278">Translocase</keyword>
<evidence type="ECO:0000256" key="1">
    <source>
        <dbReference type="ARBA" id="ARBA00004202"/>
    </source>
</evidence>
<dbReference type="PROSITE" id="PS00211">
    <property type="entry name" value="ABC_TRANSPORTER_1"/>
    <property type="match status" value="1"/>
</dbReference>
<dbReference type="SUPFAM" id="SSF52540">
    <property type="entry name" value="P-loop containing nucleoside triphosphate hydrolases"/>
    <property type="match status" value="2"/>
</dbReference>